<dbReference type="InterPro" id="IPR050204">
    <property type="entry name" value="AraC_XylS_family_regulators"/>
</dbReference>
<proteinExistence type="predicted"/>
<gene>
    <name evidence="5" type="ORF">GCM10011579_082070</name>
</gene>
<dbReference type="PANTHER" id="PTHR46796:SF6">
    <property type="entry name" value="ARAC SUBFAMILY"/>
    <property type="match status" value="1"/>
</dbReference>
<dbReference type="PRINTS" id="PR00032">
    <property type="entry name" value="HTHARAC"/>
</dbReference>
<dbReference type="AlphaFoldDB" id="A0A917YEH4"/>
<dbReference type="GO" id="GO:0003700">
    <property type="term" value="F:DNA-binding transcription factor activity"/>
    <property type="evidence" value="ECO:0007669"/>
    <property type="project" value="InterPro"/>
</dbReference>
<keyword evidence="3" id="KW-0804">Transcription</keyword>
<sequence length="338" mass="36874">MPGRQLTAVPNEFTCSVEAGAPEERWAAWQETYSRACIDVEISPNDPASWRGALHGRRFGSLQITIEESSGPATILRSTPSAAADRSSQVFLRQQLEGSTLLMQDGRTAALGPGGSAFYDAARPFKLRLTGGQRARTLMMPRFLLRLKEAQLRLLTATLLDNAPATPNPLQSLVAGLAEETLAAAPDRREQLARATADMIAVLALHTLGDRDTCEQRPAVALLARIKGFIETRLGDPDLSPKDIADEHSISLRYVHQLFQQQDTTVNTFVRGRRLARAREDLARPDAARRTVAAVAARCGFASAAHFSRVFREAYGMSPVQWRTASRTGETSSGDAVH</sequence>
<keyword evidence="1" id="KW-0805">Transcription regulation</keyword>
<evidence type="ECO:0000256" key="1">
    <source>
        <dbReference type="ARBA" id="ARBA00023015"/>
    </source>
</evidence>
<dbReference type="InterPro" id="IPR018060">
    <property type="entry name" value="HTH_AraC"/>
</dbReference>
<accession>A0A917YEH4</accession>
<evidence type="ECO:0000313" key="6">
    <source>
        <dbReference type="Proteomes" id="UP000600365"/>
    </source>
</evidence>
<comment type="caution">
    <text evidence="5">The sequence shown here is derived from an EMBL/GenBank/DDBJ whole genome shotgun (WGS) entry which is preliminary data.</text>
</comment>
<dbReference type="InterPro" id="IPR009057">
    <property type="entry name" value="Homeodomain-like_sf"/>
</dbReference>
<dbReference type="SUPFAM" id="SSF46689">
    <property type="entry name" value="Homeodomain-like"/>
    <property type="match status" value="1"/>
</dbReference>
<dbReference type="PANTHER" id="PTHR46796">
    <property type="entry name" value="HTH-TYPE TRANSCRIPTIONAL ACTIVATOR RHAS-RELATED"/>
    <property type="match status" value="1"/>
</dbReference>
<evidence type="ECO:0000313" key="5">
    <source>
        <dbReference type="EMBL" id="GGN88371.1"/>
    </source>
</evidence>
<dbReference type="GO" id="GO:0043565">
    <property type="term" value="F:sequence-specific DNA binding"/>
    <property type="evidence" value="ECO:0007669"/>
    <property type="project" value="InterPro"/>
</dbReference>
<dbReference type="Proteomes" id="UP000600365">
    <property type="component" value="Unassembled WGS sequence"/>
</dbReference>
<name>A0A917YEH4_9ACTN</name>
<dbReference type="PROSITE" id="PS00041">
    <property type="entry name" value="HTH_ARAC_FAMILY_1"/>
    <property type="match status" value="1"/>
</dbReference>
<organism evidence="5 6">
    <name type="scientific">Streptomyces albiflavescens</name>
    <dbReference type="NCBI Taxonomy" id="1623582"/>
    <lineage>
        <taxon>Bacteria</taxon>
        <taxon>Bacillati</taxon>
        <taxon>Actinomycetota</taxon>
        <taxon>Actinomycetes</taxon>
        <taxon>Kitasatosporales</taxon>
        <taxon>Streptomycetaceae</taxon>
        <taxon>Streptomyces</taxon>
    </lineage>
</organism>
<dbReference type="Gene3D" id="1.10.10.60">
    <property type="entry name" value="Homeodomain-like"/>
    <property type="match status" value="1"/>
</dbReference>
<dbReference type="EMBL" id="BMMM01000021">
    <property type="protein sequence ID" value="GGN88371.1"/>
    <property type="molecule type" value="Genomic_DNA"/>
</dbReference>
<dbReference type="InterPro" id="IPR020449">
    <property type="entry name" value="Tscrpt_reg_AraC-type_HTH"/>
</dbReference>
<protein>
    <submittedName>
        <fullName evidence="5">AraC family transcriptional regulator</fullName>
    </submittedName>
</protein>
<evidence type="ECO:0000256" key="2">
    <source>
        <dbReference type="ARBA" id="ARBA00023125"/>
    </source>
</evidence>
<dbReference type="InterPro" id="IPR018062">
    <property type="entry name" value="HTH_AraC-typ_CS"/>
</dbReference>
<dbReference type="Pfam" id="PF12833">
    <property type="entry name" value="HTH_18"/>
    <property type="match status" value="1"/>
</dbReference>
<keyword evidence="2" id="KW-0238">DNA-binding</keyword>
<dbReference type="SMART" id="SM00342">
    <property type="entry name" value="HTH_ARAC"/>
    <property type="match status" value="1"/>
</dbReference>
<evidence type="ECO:0000259" key="4">
    <source>
        <dbReference type="PROSITE" id="PS01124"/>
    </source>
</evidence>
<dbReference type="Pfam" id="PF14525">
    <property type="entry name" value="AraC_binding_2"/>
    <property type="match status" value="1"/>
</dbReference>
<feature type="domain" description="HTH araC/xylS-type" evidence="4">
    <location>
        <begin position="224"/>
        <end position="325"/>
    </location>
</feature>
<dbReference type="PROSITE" id="PS01124">
    <property type="entry name" value="HTH_ARAC_FAMILY_2"/>
    <property type="match status" value="1"/>
</dbReference>
<keyword evidence="6" id="KW-1185">Reference proteome</keyword>
<dbReference type="InterPro" id="IPR035418">
    <property type="entry name" value="AraC-bd_2"/>
</dbReference>
<evidence type="ECO:0000256" key="3">
    <source>
        <dbReference type="ARBA" id="ARBA00023163"/>
    </source>
</evidence>
<reference evidence="5 6" key="1">
    <citation type="journal article" date="2014" name="Int. J. Syst. Evol. Microbiol.">
        <title>Complete genome sequence of Corynebacterium casei LMG S-19264T (=DSM 44701T), isolated from a smear-ripened cheese.</title>
        <authorList>
            <consortium name="US DOE Joint Genome Institute (JGI-PGF)"/>
            <person name="Walter F."/>
            <person name="Albersmeier A."/>
            <person name="Kalinowski J."/>
            <person name="Ruckert C."/>
        </authorList>
    </citation>
    <scope>NUCLEOTIDE SEQUENCE [LARGE SCALE GENOMIC DNA]</scope>
    <source>
        <strain evidence="5 6">CGMCC 4.7111</strain>
    </source>
</reference>